<name>A0AAW8NT96_9GAMM</name>
<sequence length="130" mass="14540">MPKIASLLATMIFVVLGNGCANHGSSQNTNHIIDIDSSEIAYYWIAQEGLINWQNFLPSSDNGESWESANYNVSFVVDPQGKVQQVSMQNTMNGDRIANDNFREISQYRFVPTARNITQQAVRVNSVVKL</sequence>
<feature type="chain" id="PRO_5044004186" description="TonB C-terminal domain-containing protein" evidence="1">
    <location>
        <begin position="22"/>
        <end position="130"/>
    </location>
</feature>
<dbReference type="AlphaFoldDB" id="A0AAW8NT96"/>
<keyword evidence="5" id="KW-1185">Reference proteome</keyword>
<dbReference type="RefSeq" id="WP_310655976.1">
    <property type="nucleotide sequence ID" value="NZ_JAPMLA010000013.1"/>
</dbReference>
<accession>A0AAW8NT96</accession>
<evidence type="ECO:0008006" key="6">
    <source>
        <dbReference type="Google" id="ProtNLM"/>
    </source>
</evidence>
<reference evidence="2" key="2">
    <citation type="submission" date="2022-11" db="EMBL/GenBank/DDBJ databases">
        <title>Prophages regulate Shewanella fidelis motility and biofilm formation: implications for gut colonization dynamics in Ciona robusta.</title>
        <authorList>
            <person name="Natarajan O."/>
            <person name="Gibboney S.L."/>
            <person name="Young M.N."/>
            <person name="Lim S.J."/>
            <person name="Pluta N."/>
            <person name="Atkinson C.G.F."/>
            <person name="Leigh B.A."/>
            <person name="Liberti A."/>
            <person name="Kees E."/>
            <person name="Breitbart M."/>
            <person name="Gralnick J."/>
            <person name="Dishaw L.J."/>
        </authorList>
    </citation>
    <scope>NUCLEOTIDE SEQUENCE</scope>
    <source>
        <strain evidence="2">3313</strain>
    </source>
</reference>
<organism evidence="2 4">
    <name type="scientific">Shewanella fidelis</name>
    <dbReference type="NCBI Taxonomy" id="173509"/>
    <lineage>
        <taxon>Bacteria</taxon>
        <taxon>Pseudomonadati</taxon>
        <taxon>Pseudomonadota</taxon>
        <taxon>Gammaproteobacteria</taxon>
        <taxon>Alteromonadales</taxon>
        <taxon>Shewanellaceae</taxon>
        <taxon>Shewanella</taxon>
    </lineage>
</organism>
<dbReference type="Proteomes" id="UP001259340">
    <property type="component" value="Unassembled WGS sequence"/>
</dbReference>
<protein>
    <recommendedName>
        <fullName evidence="6">TonB C-terminal domain-containing protein</fullName>
    </recommendedName>
</protein>
<evidence type="ECO:0000313" key="4">
    <source>
        <dbReference type="Proteomes" id="UP001259340"/>
    </source>
</evidence>
<feature type="signal peptide" evidence="1">
    <location>
        <begin position="1"/>
        <end position="21"/>
    </location>
</feature>
<evidence type="ECO:0000256" key="1">
    <source>
        <dbReference type="SAM" id="SignalP"/>
    </source>
</evidence>
<keyword evidence="1" id="KW-0732">Signal</keyword>
<dbReference type="Proteomes" id="UP001271263">
    <property type="component" value="Unassembled WGS sequence"/>
</dbReference>
<reference evidence="3 5" key="1">
    <citation type="journal article" date="2022" name="bioRxiv">
        <title>Prophages regulate Shewanella fidelis 3313 motility and biofilm formation: implications for gut colonization dynamics in Ciona robusta.</title>
        <authorList>
            <person name="Natarajan O."/>
            <person name="Gibboney S.L."/>
            <person name="Young M.N."/>
            <person name="Lim S.J."/>
            <person name="Pluta N."/>
            <person name="Atkinson C.G."/>
            <person name="Leigh B.A."/>
            <person name="Liberti A."/>
            <person name="Kees E.D."/>
            <person name="Breitbart M."/>
            <person name="Gralnick J.A."/>
            <person name="Dishaw L.J."/>
        </authorList>
    </citation>
    <scope>NUCLEOTIDE SEQUENCE [LARGE SCALE GENOMIC DNA]</scope>
    <source>
        <strain evidence="3 5">JG4066</strain>
    </source>
</reference>
<evidence type="ECO:0000313" key="3">
    <source>
        <dbReference type="EMBL" id="MDW4826118.1"/>
    </source>
</evidence>
<proteinExistence type="predicted"/>
<evidence type="ECO:0000313" key="2">
    <source>
        <dbReference type="EMBL" id="MDR8526177.1"/>
    </source>
</evidence>
<gene>
    <name evidence="2" type="ORF">OS133_21455</name>
    <name evidence="3" type="ORF">OS134_18775</name>
</gene>
<dbReference type="EMBL" id="JAPMLD010000011">
    <property type="protein sequence ID" value="MDW4826118.1"/>
    <property type="molecule type" value="Genomic_DNA"/>
</dbReference>
<comment type="caution">
    <text evidence="2">The sequence shown here is derived from an EMBL/GenBank/DDBJ whole genome shotgun (WGS) entry which is preliminary data.</text>
</comment>
<dbReference type="EMBL" id="JAPMLE010000001">
    <property type="protein sequence ID" value="MDR8526177.1"/>
    <property type="molecule type" value="Genomic_DNA"/>
</dbReference>
<evidence type="ECO:0000313" key="5">
    <source>
        <dbReference type="Proteomes" id="UP001271263"/>
    </source>
</evidence>